<geneLocation type="plasmid" evidence="3 4">
    <name>pLM58-55</name>
</geneLocation>
<evidence type="ECO:0000313" key="1">
    <source>
        <dbReference type="EMBL" id="EDP8411312.1"/>
    </source>
</evidence>
<dbReference type="EMBL" id="AANOZB010000013">
    <property type="protein sequence ID" value="EDP8411312.1"/>
    <property type="molecule type" value="Genomic_DNA"/>
</dbReference>
<gene>
    <name evidence="3" type="ORF">BES38_15205</name>
    <name evidence="2" type="ORF">G3R87_002719</name>
    <name evidence="1" type="ORF">G3R95_002892</name>
</gene>
<dbReference type="EMBL" id="CP098508">
    <property type="protein sequence ID" value="UUJ81122.1"/>
    <property type="molecule type" value="Genomic_DNA"/>
</dbReference>
<organism evidence="2">
    <name type="scientific">Listeria monocytogenes</name>
    <dbReference type="NCBI Taxonomy" id="1639"/>
    <lineage>
        <taxon>Bacteria</taxon>
        <taxon>Bacillati</taxon>
        <taxon>Bacillota</taxon>
        <taxon>Bacilli</taxon>
        <taxon>Bacillales</taxon>
        <taxon>Listeriaceae</taxon>
        <taxon>Listeria</taxon>
    </lineage>
</organism>
<reference evidence="2 5" key="1">
    <citation type="submission" date="2020-02" db="EMBL/GenBank/DDBJ databases">
        <authorList>
            <person name="Ashton P.M."/>
            <person name="Dallman T."/>
            <person name="Nair S."/>
            <person name="De Pinna E."/>
            <person name="Peters T."/>
            <person name="Grant K."/>
        </authorList>
    </citation>
    <scope>NUCLEOTIDE SEQUENCE</scope>
    <source>
        <strain evidence="2">883774</strain>
        <strain evidence="1 5">883775</strain>
    </source>
</reference>
<dbReference type="EMBL" id="AANPAS010000017">
    <property type="protein sequence ID" value="EDP8529602.1"/>
    <property type="molecule type" value="Genomic_DNA"/>
</dbReference>
<proteinExistence type="predicted"/>
<keyword evidence="3" id="KW-0614">Plasmid</keyword>
<reference evidence="3" key="2">
    <citation type="submission" date="2022-06" db="EMBL/GenBank/DDBJ databases">
        <title>Complete genomes of Listeria monocytogenes strains L58-55 and 6179.</title>
        <authorList>
            <person name="Schmitz-Esser S."/>
            <person name="Tibbs-Cortes B.W."/>
        </authorList>
    </citation>
    <scope>NUCLEOTIDE SEQUENCE</scope>
    <source>
        <strain evidence="3">L58-55</strain>
        <plasmid evidence="3">pLM58-55</plasmid>
    </source>
</reference>
<accession>A0A6C8EP01</accession>
<evidence type="ECO:0000313" key="4">
    <source>
        <dbReference type="Proteomes" id="UP000193519"/>
    </source>
</evidence>
<sequence>MIVEAGSAKHDLSLALSAERIKSTGLYTVWRKFAEEESLSVLAKAGE</sequence>
<dbReference type="Proteomes" id="UP000193519">
    <property type="component" value="Plasmid pLM58-55"/>
</dbReference>
<evidence type="ECO:0000313" key="5">
    <source>
        <dbReference type="Proteomes" id="UP000470497"/>
    </source>
</evidence>
<dbReference type="RefSeq" id="WP_157105793.1">
    <property type="nucleotide sequence ID" value="NZ_BAAFVI010000027.1"/>
</dbReference>
<evidence type="ECO:0000313" key="2">
    <source>
        <dbReference type="EMBL" id="EDP8529602.1"/>
    </source>
</evidence>
<protein>
    <submittedName>
        <fullName evidence="2">Uncharacterized protein</fullName>
    </submittedName>
</protein>
<dbReference type="AlphaFoldDB" id="A0A6C8EP01"/>
<name>A0A6C8EP01_LISMN</name>
<dbReference type="Proteomes" id="UP000470497">
    <property type="component" value="Unassembled WGS sequence"/>
</dbReference>
<evidence type="ECO:0000313" key="3">
    <source>
        <dbReference type="EMBL" id="UUJ81122.1"/>
    </source>
</evidence>